<evidence type="ECO:0000256" key="6">
    <source>
        <dbReference type="ARBA" id="ARBA00022989"/>
    </source>
</evidence>
<feature type="domain" description="PTS EIIC type-3" evidence="10">
    <location>
        <begin position="21"/>
        <end position="433"/>
    </location>
</feature>
<evidence type="ECO:0000256" key="7">
    <source>
        <dbReference type="ARBA" id="ARBA00023136"/>
    </source>
</evidence>
<sequence length="452" mass="48713">MDTNGQKTTKKSFIDKLQEQMERFIIPVAQKIGDQRHLASVRDGMTVLVPITIIGGIFCLLAVPPVDLNKIKGTNFFYQFLIAWKHFADAHNATLITPYNLTIGIISIYVVAGIAYRLAAYYKMNTITNVIGSIFIFLLIAAPTQSYKVGETVISAMPTSQLGAGAMFAAIITAIIVVEIGHFCVKKNIVIKLPASVPPNVAAPFTALIPMTISLLLFIGGNALCNSLTGAGLTQLIFKVFQPLISATGSLPSIILINVLMTMFWFFGIHGGNMVGVVVTPITTMNLALNAQAYAAGKPLPAIFAGSVNSVFGGWISYTAMAIVILIGCKAASLRSVSKVALVPSMFNINEPLIFGIPTVLNPFTVVGFLICNNVNFSIAYILMSTGVIGKFFITLPFTVPGPIAAFLATMDIKATILWFALLLLDIIILLPILKAYDKNVMNKEEKELVEV</sequence>
<keyword evidence="7 8" id="KW-0472">Membrane</keyword>
<dbReference type="GO" id="GO:0005886">
    <property type="term" value="C:plasma membrane"/>
    <property type="evidence" value="ECO:0007669"/>
    <property type="project" value="UniProtKB-SubCell"/>
</dbReference>
<dbReference type="PANTHER" id="PTHR33989:SF4">
    <property type="entry name" value="PTS SYSTEM N,N'-DIACETYLCHITOBIOSE-SPECIFIC EIIC COMPONENT"/>
    <property type="match status" value="1"/>
</dbReference>
<dbReference type="PROSITE" id="PS51105">
    <property type="entry name" value="PTS_EIIC_TYPE_3"/>
    <property type="match status" value="1"/>
</dbReference>
<dbReference type="InterPro" id="IPR004501">
    <property type="entry name" value="PTS_EIIC_3"/>
</dbReference>
<gene>
    <name evidence="11" type="ORF">bsdtw1_02467</name>
</gene>
<dbReference type="GO" id="GO:0008982">
    <property type="term" value="F:protein-N(PI)-phosphohistidine-sugar phosphotransferase activity"/>
    <property type="evidence" value="ECO:0007669"/>
    <property type="project" value="UniProtKB-UniRule"/>
</dbReference>
<dbReference type="PIRSF" id="PIRSF006351">
    <property type="entry name" value="PTS_EIIC-Cellobiose"/>
    <property type="match status" value="1"/>
</dbReference>
<protein>
    <recommendedName>
        <fullName evidence="8">Permease IIC component</fullName>
    </recommendedName>
</protein>
<evidence type="ECO:0000256" key="5">
    <source>
        <dbReference type="ARBA" id="ARBA00022692"/>
    </source>
</evidence>
<dbReference type="GO" id="GO:1902815">
    <property type="term" value="P:N,N'-diacetylchitobiose import"/>
    <property type="evidence" value="ECO:0007669"/>
    <property type="project" value="TreeGrafter"/>
</dbReference>
<comment type="subcellular location">
    <subcellularLocation>
        <location evidence="1">Cell membrane</location>
        <topology evidence="1">Multi-pass membrane protein</topology>
    </subcellularLocation>
</comment>
<evidence type="ECO:0000256" key="2">
    <source>
        <dbReference type="ARBA" id="ARBA00022448"/>
    </source>
</evidence>
<keyword evidence="5 9" id="KW-0812">Transmembrane</keyword>
<dbReference type="RefSeq" id="WP_183277799.1">
    <property type="nucleotide sequence ID" value="NZ_BLZR01000001.1"/>
</dbReference>
<dbReference type="GO" id="GO:0009401">
    <property type="term" value="P:phosphoenolpyruvate-dependent sugar phosphotransferase system"/>
    <property type="evidence" value="ECO:0007669"/>
    <property type="project" value="InterPro"/>
</dbReference>
<feature type="transmembrane region" description="Helical" evidence="9">
    <location>
        <begin position="274"/>
        <end position="295"/>
    </location>
</feature>
<feature type="transmembrane region" description="Helical" evidence="9">
    <location>
        <begin position="45"/>
        <end position="63"/>
    </location>
</feature>
<dbReference type="InterPro" id="IPR004796">
    <property type="entry name" value="PTS_IIC_cello"/>
</dbReference>
<organism evidence="11 12">
    <name type="scientific">Clostridium fungisolvens</name>
    <dbReference type="NCBI Taxonomy" id="1604897"/>
    <lineage>
        <taxon>Bacteria</taxon>
        <taxon>Bacillati</taxon>
        <taxon>Bacillota</taxon>
        <taxon>Clostridia</taxon>
        <taxon>Eubacteriales</taxon>
        <taxon>Clostridiaceae</taxon>
        <taxon>Clostridium</taxon>
    </lineage>
</organism>
<keyword evidence="12" id="KW-1185">Reference proteome</keyword>
<feature type="transmembrane region" description="Helical" evidence="9">
    <location>
        <begin position="315"/>
        <end position="332"/>
    </location>
</feature>
<comment type="function">
    <text evidence="8">The phosphoenolpyruvate-dependent sugar phosphotransferase system (PTS), a major carbohydrate active -transport system, catalyzes the phosphorylation of incoming sugar substrates concomitant with their translocation across the cell membrane.</text>
</comment>
<name>A0A6V8SIL8_9CLOT</name>
<evidence type="ECO:0000313" key="11">
    <source>
        <dbReference type="EMBL" id="GFP76365.1"/>
    </source>
</evidence>
<dbReference type="NCBIfam" id="TIGR00410">
    <property type="entry name" value="lacE"/>
    <property type="match status" value="1"/>
</dbReference>
<accession>A0A6V8SIL8</accession>
<feature type="transmembrane region" description="Helical" evidence="9">
    <location>
        <begin position="99"/>
        <end position="119"/>
    </location>
</feature>
<evidence type="ECO:0000256" key="1">
    <source>
        <dbReference type="ARBA" id="ARBA00004651"/>
    </source>
</evidence>
<evidence type="ECO:0000256" key="4">
    <source>
        <dbReference type="ARBA" id="ARBA00022597"/>
    </source>
</evidence>
<feature type="transmembrane region" description="Helical" evidence="9">
    <location>
        <begin position="205"/>
        <end position="224"/>
    </location>
</feature>
<dbReference type="InterPro" id="IPR003352">
    <property type="entry name" value="PTS_EIIC"/>
</dbReference>
<dbReference type="InterPro" id="IPR051088">
    <property type="entry name" value="PTS_Sugar-EIIC/EIIB"/>
</dbReference>
<evidence type="ECO:0000256" key="9">
    <source>
        <dbReference type="SAM" id="Phobius"/>
    </source>
</evidence>
<feature type="transmembrane region" description="Helical" evidence="9">
    <location>
        <begin position="126"/>
        <end position="144"/>
    </location>
</feature>
<evidence type="ECO:0000313" key="12">
    <source>
        <dbReference type="Proteomes" id="UP000580568"/>
    </source>
</evidence>
<dbReference type="Pfam" id="PF02378">
    <property type="entry name" value="PTS_EIIC"/>
    <property type="match status" value="1"/>
</dbReference>
<reference evidence="11 12" key="1">
    <citation type="submission" date="2020-07" db="EMBL/GenBank/DDBJ databases">
        <title>A new beta-1,3-glucan-decomposing anaerobic bacterium isolated from anoxic soil subjected to biological soil disinfestation.</title>
        <authorList>
            <person name="Ueki A."/>
            <person name="Tonouchi A."/>
        </authorList>
    </citation>
    <scope>NUCLEOTIDE SEQUENCE [LARGE SCALE GENOMIC DNA]</scope>
    <source>
        <strain evidence="11 12">TW1</strain>
    </source>
</reference>
<evidence type="ECO:0000256" key="8">
    <source>
        <dbReference type="PIRNR" id="PIRNR006351"/>
    </source>
</evidence>
<feature type="transmembrane region" description="Helical" evidence="9">
    <location>
        <begin position="353"/>
        <end position="371"/>
    </location>
</feature>
<proteinExistence type="predicted"/>
<keyword evidence="6 9" id="KW-1133">Transmembrane helix</keyword>
<keyword evidence="2 8" id="KW-0813">Transport</keyword>
<keyword evidence="4 8" id="KW-0762">Sugar transport</keyword>
<comment type="caution">
    <text evidence="11">The sequence shown here is derived from an EMBL/GenBank/DDBJ whole genome shotgun (WGS) entry which is preliminary data.</text>
</comment>
<dbReference type="EMBL" id="BLZR01000001">
    <property type="protein sequence ID" value="GFP76365.1"/>
    <property type="molecule type" value="Genomic_DNA"/>
</dbReference>
<feature type="transmembrane region" description="Helical" evidence="9">
    <location>
        <begin position="417"/>
        <end position="437"/>
    </location>
</feature>
<feature type="transmembrane region" description="Helical" evidence="9">
    <location>
        <begin position="164"/>
        <end position="185"/>
    </location>
</feature>
<keyword evidence="3 8" id="KW-1003">Cell membrane</keyword>
<feature type="transmembrane region" description="Helical" evidence="9">
    <location>
        <begin position="244"/>
        <end position="267"/>
    </location>
</feature>
<dbReference type="PANTHER" id="PTHR33989">
    <property type="match status" value="1"/>
</dbReference>
<dbReference type="Proteomes" id="UP000580568">
    <property type="component" value="Unassembled WGS sequence"/>
</dbReference>
<dbReference type="AlphaFoldDB" id="A0A6V8SIL8"/>
<evidence type="ECO:0000256" key="3">
    <source>
        <dbReference type="ARBA" id="ARBA00022475"/>
    </source>
</evidence>
<evidence type="ECO:0000259" key="10">
    <source>
        <dbReference type="PROSITE" id="PS51105"/>
    </source>
</evidence>